<feature type="non-terminal residue" evidence="1">
    <location>
        <position position="1"/>
    </location>
</feature>
<dbReference type="InterPro" id="IPR029063">
    <property type="entry name" value="SAM-dependent_MTases_sf"/>
</dbReference>
<evidence type="ECO:0000313" key="2">
    <source>
        <dbReference type="Proteomes" id="UP001314170"/>
    </source>
</evidence>
<proteinExistence type="predicted"/>
<sequence length="54" mass="6025">PLMKHAASWIRKPSILQVFLNDLSGNDFNSIFKSLPSFHKKLKEEIGASLGLIS</sequence>
<comment type="caution">
    <text evidence="1">The sequence shown here is derived from an EMBL/GenBank/DDBJ whole genome shotgun (WGS) entry which is preliminary data.</text>
</comment>
<dbReference type="Pfam" id="PF03492">
    <property type="entry name" value="Methyltransf_7"/>
    <property type="match status" value="1"/>
</dbReference>
<protein>
    <submittedName>
        <fullName evidence="1">Uncharacterized protein</fullName>
    </submittedName>
</protein>
<dbReference type="SUPFAM" id="SSF53335">
    <property type="entry name" value="S-adenosyl-L-methionine-dependent methyltransferases"/>
    <property type="match status" value="1"/>
</dbReference>
<name>A0AAV1SDG7_9ROSI</name>
<organism evidence="1 2">
    <name type="scientific">Dovyalis caffra</name>
    <dbReference type="NCBI Taxonomy" id="77055"/>
    <lineage>
        <taxon>Eukaryota</taxon>
        <taxon>Viridiplantae</taxon>
        <taxon>Streptophyta</taxon>
        <taxon>Embryophyta</taxon>
        <taxon>Tracheophyta</taxon>
        <taxon>Spermatophyta</taxon>
        <taxon>Magnoliopsida</taxon>
        <taxon>eudicotyledons</taxon>
        <taxon>Gunneridae</taxon>
        <taxon>Pentapetalae</taxon>
        <taxon>rosids</taxon>
        <taxon>fabids</taxon>
        <taxon>Malpighiales</taxon>
        <taxon>Salicaceae</taxon>
        <taxon>Flacourtieae</taxon>
        <taxon>Dovyalis</taxon>
    </lineage>
</organism>
<accession>A0AAV1SDG7</accession>
<dbReference type="Gene3D" id="3.40.50.150">
    <property type="entry name" value="Vaccinia Virus protein VP39"/>
    <property type="match status" value="1"/>
</dbReference>
<dbReference type="Proteomes" id="UP001314170">
    <property type="component" value="Unassembled WGS sequence"/>
</dbReference>
<evidence type="ECO:0000313" key="1">
    <source>
        <dbReference type="EMBL" id="CAK7348857.1"/>
    </source>
</evidence>
<keyword evidence="2" id="KW-1185">Reference proteome</keyword>
<dbReference type="EMBL" id="CAWUPB010001173">
    <property type="protein sequence ID" value="CAK7348857.1"/>
    <property type="molecule type" value="Genomic_DNA"/>
</dbReference>
<reference evidence="1 2" key="1">
    <citation type="submission" date="2024-01" db="EMBL/GenBank/DDBJ databases">
        <authorList>
            <person name="Waweru B."/>
        </authorList>
    </citation>
    <scope>NUCLEOTIDE SEQUENCE [LARGE SCALE GENOMIC DNA]</scope>
</reference>
<dbReference type="AlphaFoldDB" id="A0AAV1SDG7"/>
<dbReference type="InterPro" id="IPR005299">
    <property type="entry name" value="MeTrfase_7"/>
</dbReference>
<gene>
    <name evidence="1" type="ORF">DCAF_LOCUS21565</name>
</gene>
<dbReference type="GO" id="GO:0008168">
    <property type="term" value="F:methyltransferase activity"/>
    <property type="evidence" value="ECO:0007669"/>
    <property type="project" value="InterPro"/>
</dbReference>